<accession>A0A812E5C6</accession>
<sequence>MMHDCIIPVSFWRVADSHFSSLRFFFFHRSFFVGFLFFPFFTRISHLFLFFFYFFIAFFIRFLLSLLFSLILPYTFLSFFLSIFFHFLFTFLHFLFDSRFSSIFSSYTFFLFFQYSVLYFVFHFNILCFFTWSSCNVIHFCLAVSRLVPFQPSLLSVPDSTTSTLCLLLLCIYITPSSILGQFLLPLLLFFPFSFFLLFFFCRSSFL</sequence>
<feature type="transmembrane region" description="Helical" evidence="1">
    <location>
        <begin position="47"/>
        <end position="64"/>
    </location>
</feature>
<organism evidence="2 3">
    <name type="scientific">Acanthosepion pharaonis</name>
    <name type="common">Pharaoh cuttlefish</name>
    <name type="synonym">Sepia pharaonis</name>
    <dbReference type="NCBI Taxonomy" id="158019"/>
    <lineage>
        <taxon>Eukaryota</taxon>
        <taxon>Metazoa</taxon>
        <taxon>Spiralia</taxon>
        <taxon>Lophotrochozoa</taxon>
        <taxon>Mollusca</taxon>
        <taxon>Cephalopoda</taxon>
        <taxon>Coleoidea</taxon>
        <taxon>Decapodiformes</taxon>
        <taxon>Sepiida</taxon>
        <taxon>Sepiina</taxon>
        <taxon>Sepiidae</taxon>
        <taxon>Acanthosepion</taxon>
    </lineage>
</organism>
<feature type="transmembrane region" description="Helical" evidence="1">
    <location>
        <begin position="116"/>
        <end position="142"/>
    </location>
</feature>
<evidence type="ECO:0000313" key="2">
    <source>
        <dbReference type="EMBL" id="CAE1317860.1"/>
    </source>
</evidence>
<keyword evidence="1" id="KW-1133">Transmembrane helix</keyword>
<feature type="transmembrane region" description="Helical" evidence="1">
    <location>
        <begin position="21"/>
        <end position="41"/>
    </location>
</feature>
<dbReference type="EMBL" id="CAHIKZ030004979">
    <property type="protein sequence ID" value="CAE1317860.1"/>
    <property type="molecule type" value="Genomic_DNA"/>
</dbReference>
<evidence type="ECO:0000313" key="3">
    <source>
        <dbReference type="Proteomes" id="UP000597762"/>
    </source>
</evidence>
<proteinExistence type="predicted"/>
<feature type="transmembrane region" description="Helical" evidence="1">
    <location>
        <begin position="76"/>
        <end position="96"/>
    </location>
</feature>
<dbReference type="Proteomes" id="UP000597762">
    <property type="component" value="Unassembled WGS sequence"/>
</dbReference>
<gene>
    <name evidence="2" type="ORF">SPHA_68405</name>
</gene>
<dbReference type="AlphaFoldDB" id="A0A812E5C6"/>
<keyword evidence="1" id="KW-0812">Transmembrane</keyword>
<keyword evidence="1" id="KW-0472">Membrane</keyword>
<protein>
    <submittedName>
        <fullName evidence="2">Uncharacterized protein</fullName>
    </submittedName>
</protein>
<keyword evidence="3" id="KW-1185">Reference proteome</keyword>
<comment type="caution">
    <text evidence="2">The sequence shown here is derived from an EMBL/GenBank/DDBJ whole genome shotgun (WGS) entry which is preliminary data.</text>
</comment>
<evidence type="ECO:0000256" key="1">
    <source>
        <dbReference type="SAM" id="Phobius"/>
    </source>
</evidence>
<feature type="transmembrane region" description="Helical" evidence="1">
    <location>
        <begin position="181"/>
        <end position="202"/>
    </location>
</feature>
<name>A0A812E5C6_ACAPH</name>
<reference evidence="2" key="1">
    <citation type="submission" date="2021-01" db="EMBL/GenBank/DDBJ databases">
        <authorList>
            <person name="Li R."/>
            <person name="Bekaert M."/>
        </authorList>
    </citation>
    <scope>NUCLEOTIDE SEQUENCE</scope>
    <source>
        <strain evidence="2">Farmed</strain>
    </source>
</reference>
<feature type="transmembrane region" description="Helical" evidence="1">
    <location>
        <begin position="154"/>
        <end position="175"/>
    </location>
</feature>